<dbReference type="Gene3D" id="3.10.560.10">
    <property type="entry name" value="Outer membrane lipoprotein wza domain like"/>
    <property type="match status" value="1"/>
</dbReference>
<dbReference type="Pfam" id="PF12836">
    <property type="entry name" value="HHH_3"/>
    <property type="match status" value="1"/>
</dbReference>
<name>A0A0Q3WY31_9BACI</name>
<dbReference type="SMART" id="SM00278">
    <property type="entry name" value="HhH1"/>
    <property type="match status" value="2"/>
</dbReference>
<dbReference type="GO" id="GO:0015627">
    <property type="term" value="C:type II protein secretion system complex"/>
    <property type="evidence" value="ECO:0007669"/>
    <property type="project" value="TreeGrafter"/>
</dbReference>
<dbReference type="AlphaFoldDB" id="A0A0Q3WY31"/>
<evidence type="ECO:0000313" key="3">
    <source>
        <dbReference type="EMBL" id="KQL53485.1"/>
    </source>
</evidence>
<keyword evidence="1" id="KW-1133">Transmembrane helix</keyword>
<dbReference type="SUPFAM" id="SSF47781">
    <property type="entry name" value="RuvA domain 2-like"/>
    <property type="match status" value="1"/>
</dbReference>
<dbReference type="STRING" id="157838.AN964_08240"/>
<dbReference type="PANTHER" id="PTHR21180:SF32">
    <property type="entry name" value="ENDONUCLEASE_EXONUCLEASE_PHOSPHATASE FAMILY DOMAIN-CONTAINING PROTEIN 1"/>
    <property type="match status" value="1"/>
</dbReference>
<proteinExistence type="predicted"/>
<dbReference type="Gene3D" id="1.10.150.310">
    <property type="entry name" value="Tex RuvX-like domain-like"/>
    <property type="match status" value="1"/>
</dbReference>
<dbReference type="GO" id="GO:0003677">
    <property type="term" value="F:DNA binding"/>
    <property type="evidence" value="ECO:0007669"/>
    <property type="project" value="InterPro"/>
</dbReference>
<dbReference type="EMBL" id="LJJC01000004">
    <property type="protein sequence ID" value="KQL53485.1"/>
    <property type="molecule type" value="Genomic_DNA"/>
</dbReference>
<dbReference type="OrthoDB" id="9790239at2"/>
<gene>
    <name evidence="3" type="ORF">AN964_08240</name>
</gene>
<dbReference type="InterPro" id="IPR004509">
    <property type="entry name" value="Competence_ComEA_HhH"/>
</dbReference>
<dbReference type="GO" id="GO:0006281">
    <property type="term" value="P:DNA repair"/>
    <property type="evidence" value="ECO:0007669"/>
    <property type="project" value="InterPro"/>
</dbReference>
<sequence length="204" mass="22541">MKELLLKKKIIILGIAVIGIAISVYFYQQKSNEEGDTNFSFSPIDEVKKDENNQQEKAANGKMFIDVKGAVLHPGVYDAEEDDRVLDIIQKAGGFLKKADQRKVNLAEKVHDEMVIYVPKKGESPDPDINITTMSPNQDNGKVNLNTASLEQLQTLTGIGPSKAAAIVEYREKNGGFKKVEELTNVTGIGDKTFEKLKDSITVQ</sequence>
<dbReference type="InterPro" id="IPR003583">
    <property type="entry name" value="Hlx-hairpin-Hlx_DNA-bd_motif"/>
</dbReference>
<protein>
    <recommendedName>
        <fullName evidence="2">Helix-hairpin-helix DNA-binding motif class 1 domain-containing protein</fullName>
    </recommendedName>
</protein>
<feature type="domain" description="Helix-hairpin-helix DNA-binding motif class 1" evidence="2">
    <location>
        <begin position="181"/>
        <end position="200"/>
    </location>
</feature>
<keyword evidence="1" id="KW-0472">Membrane</keyword>
<keyword evidence="4" id="KW-1185">Reference proteome</keyword>
<evidence type="ECO:0000259" key="2">
    <source>
        <dbReference type="SMART" id="SM00278"/>
    </source>
</evidence>
<dbReference type="RefSeq" id="WP_055739215.1">
    <property type="nucleotide sequence ID" value="NZ_JAAIWL010000011.1"/>
</dbReference>
<accession>A0A0Q3WY31</accession>
<reference evidence="3 4" key="1">
    <citation type="submission" date="2015-09" db="EMBL/GenBank/DDBJ databases">
        <title>Genome sequencing project for genomic taxonomy and phylogenomics of Bacillus-like bacteria.</title>
        <authorList>
            <person name="Liu B."/>
            <person name="Wang J."/>
            <person name="Zhu Y."/>
            <person name="Liu G."/>
            <person name="Chen Q."/>
            <person name="Chen Z."/>
            <person name="Lan J."/>
            <person name="Che J."/>
            <person name="Ge C."/>
            <person name="Shi H."/>
            <person name="Pan Z."/>
            <person name="Liu X."/>
        </authorList>
    </citation>
    <scope>NUCLEOTIDE SEQUENCE [LARGE SCALE GENOMIC DNA]</scope>
    <source>
        <strain evidence="3 4">LMG 18435</strain>
    </source>
</reference>
<keyword evidence="1" id="KW-0812">Transmembrane</keyword>
<dbReference type="NCBIfam" id="TIGR00426">
    <property type="entry name" value="competence protein ComEA helix-hairpin-helix repeat region"/>
    <property type="match status" value="1"/>
</dbReference>
<dbReference type="PATRIC" id="fig|157838.3.peg.1809"/>
<feature type="transmembrane region" description="Helical" evidence="1">
    <location>
        <begin position="10"/>
        <end position="27"/>
    </location>
</feature>
<feature type="domain" description="Helix-hairpin-helix DNA-binding motif class 1" evidence="2">
    <location>
        <begin position="151"/>
        <end position="170"/>
    </location>
</feature>
<dbReference type="Proteomes" id="UP000051888">
    <property type="component" value="Unassembled WGS sequence"/>
</dbReference>
<dbReference type="GO" id="GO:0015628">
    <property type="term" value="P:protein secretion by the type II secretion system"/>
    <property type="evidence" value="ECO:0007669"/>
    <property type="project" value="TreeGrafter"/>
</dbReference>
<comment type="caution">
    <text evidence="3">The sequence shown here is derived from an EMBL/GenBank/DDBJ whole genome shotgun (WGS) entry which is preliminary data.</text>
</comment>
<evidence type="ECO:0000256" key="1">
    <source>
        <dbReference type="SAM" id="Phobius"/>
    </source>
</evidence>
<dbReference type="PANTHER" id="PTHR21180">
    <property type="entry name" value="ENDONUCLEASE/EXONUCLEASE/PHOSPHATASE FAMILY DOMAIN-CONTAINING PROTEIN 1"/>
    <property type="match status" value="1"/>
</dbReference>
<dbReference type="InterPro" id="IPR019554">
    <property type="entry name" value="Soluble_ligand-bd"/>
</dbReference>
<organism evidence="3 4">
    <name type="scientific">Heyndrickxia shackletonii</name>
    <dbReference type="NCBI Taxonomy" id="157838"/>
    <lineage>
        <taxon>Bacteria</taxon>
        <taxon>Bacillati</taxon>
        <taxon>Bacillota</taxon>
        <taxon>Bacilli</taxon>
        <taxon>Bacillales</taxon>
        <taxon>Bacillaceae</taxon>
        <taxon>Heyndrickxia</taxon>
    </lineage>
</organism>
<dbReference type="InterPro" id="IPR051675">
    <property type="entry name" value="Endo/Exo/Phosphatase_dom_1"/>
</dbReference>
<dbReference type="Pfam" id="PF10531">
    <property type="entry name" value="SLBB"/>
    <property type="match status" value="1"/>
</dbReference>
<evidence type="ECO:0000313" key="4">
    <source>
        <dbReference type="Proteomes" id="UP000051888"/>
    </source>
</evidence>
<dbReference type="InterPro" id="IPR010994">
    <property type="entry name" value="RuvA_2-like"/>
</dbReference>